<dbReference type="PROSITE" id="PS00059">
    <property type="entry name" value="ADH_ZINC"/>
    <property type="match status" value="1"/>
</dbReference>
<keyword evidence="1 4" id="KW-0479">Metal-binding</keyword>
<evidence type="ECO:0000313" key="7">
    <source>
        <dbReference type="RefSeq" id="XP_015518392.1"/>
    </source>
</evidence>
<keyword evidence="2 4" id="KW-0862">Zinc</keyword>
<feature type="domain" description="Enoyl reductase (ER)" evidence="5">
    <location>
        <begin position="8"/>
        <end position="337"/>
    </location>
</feature>
<sequence length="339" mass="36328">MEFLSFDSRTKSLTLKKGEIPVPKPDEVLVKVAYSGICGTDLHIVEGSFPCKSDGPVTLGHEFSGVVQAIGSKVTVFSVGQKVAVDPNSGCDTCTFCHSGKYHFCQSGGIHSTIGIFRDGGWASHCVVPESQVHLVPDGVELPQASLAEPLSCLVHGWDIINPVHVGSRVLVIGAGIIGSLWSCLLHLHGQRKSVTVSEPQAKRRELFGKLGLDYKAVSPTDLKGREFDLAIDCSGSGPAIESAIPLLGRGGRLCIFGVASPQAEVKFKPFEAYMKELQIVAVNINPFTFPKALLLLKAMADTYLNYEKLGIGVYSLSQYQDALDALKSGVISKAIFKV</sequence>
<name>A0A6J0BVZ0_NEOLC</name>
<evidence type="ECO:0000256" key="3">
    <source>
        <dbReference type="ARBA" id="ARBA00023002"/>
    </source>
</evidence>
<dbReference type="InterPro" id="IPR002328">
    <property type="entry name" value="ADH_Zn_CS"/>
</dbReference>
<dbReference type="SUPFAM" id="SSF51735">
    <property type="entry name" value="NAD(P)-binding Rossmann-fold domains"/>
    <property type="match status" value="1"/>
</dbReference>
<dbReference type="PANTHER" id="PTHR43401">
    <property type="entry name" value="L-THREONINE 3-DEHYDROGENASE"/>
    <property type="match status" value="1"/>
</dbReference>
<dbReference type="AlphaFoldDB" id="A0A6J0BVZ0"/>
<dbReference type="OrthoDB" id="3941538at2759"/>
<dbReference type="InterPro" id="IPR050129">
    <property type="entry name" value="Zn_alcohol_dh"/>
</dbReference>
<dbReference type="InterPro" id="IPR013149">
    <property type="entry name" value="ADH-like_C"/>
</dbReference>
<dbReference type="SMART" id="SM00829">
    <property type="entry name" value="PKS_ER"/>
    <property type="match status" value="1"/>
</dbReference>
<keyword evidence="6" id="KW-1185">Reference proteome</keyword>
<dbReference type="InterPro" id="IPR020843">
    <property type="entry name" value="ER"/>
</dbReference>
<evidence type="ECO:0000256" key="2">
    <source>
        <dbReference type="ARBA" id="ARBA00022833"/>
    </source>
</evidence>
<proteinExistence type="inferred from homology"/>
<evidence type="ECO:0000256" key="1">
    <source>
        <dbReference type="ARBA" id="ARBA00022723"/>
    </source>
</evidence>
<dbReference type="SUPFAM" id="SSF50129">
    <property type="entry name" value="GroES-like"/>
    <property type="match status" value="1"/>
</dbReference>
<evidence type="ECO:0000256" key="4">
    <source>
        <dbReference type="RuleBase" id="RU361277"/>
    </source>
</evidence>
<keyword evidence="3" id="KW-0560">Oxidoreductase</keyword>
<dbReference type="Pfam" id="PF00107">
    <property type="entry name" value="ADH_zinc_N"/>
    <property type="match status" value="1"/>
</dbReference>
<dbReference type="KEGG" id="nlo:107223274"/>
<dbReference type="Gene3D" id="3.40.50.720">
    <property type="entry name" value="NAD(P)-binding Rossmann-like Domain"/>
    <property type="match status" value="1"/>
</dbReference>
<dbReference type="Pfam" id="PF08240">
    <property type="entry name" value="ADH_N"/>
    <property type="match status" value="1"/>
</dbReference>
<dbReference type="PANTHER" id="PTHR43401:SF2">
    <property type="entry name" value="L-THREONINE 3-DEHYDROGENASE"/>
    <property type="match status" value="1"/>
</dbReference>
<gene>
    <name evidence="7" type="primary">LOC107223274</name>
</gene>
<dbReference type="GO" id="GO:0016491">
    <property type="term" value="F:oxidoreductase activity"/>
    <property type="evidence" value="ECO:0007669"/>
    <property type="project" value="UniProtKB-KW"/>
</dbReference>
<evidence type="ECO:0000259" key="5">
    <source>
        <dbReference type="SMART" id="SM00829"/>
    </source>
</evidence>
<dbReference type="GO" id="GO:0008270">
    <property type="term" value="F:zinc ion binding"/>
    <property type="evidence" value="ECO:0007669"/>
    <property type="project" value="InterPro"/>
</dbReference>
<dbReference type="InterPro" id="IPR011032">
    <property type="entry name" value="GroES-like_sf"/>
</dbReference>
<dbReference type="Gene3D" id="3.90.180.10">
    <property type="entry name" value="Medium-chain alcohol dehydrogenases, catalytic domain"/>
    <property type="match status" value="1"/>
</dbReference>
<evidence type="ECO:0000313" key="6">
    <source>
        <dbReference type="Proteomes" id="UP000829291"/>
    </source>
</evidence>
<dbReference type="GeneID" id="107223274"/>
<organism evidence="7">
    <name type="scientific">Neodiprion lecontei</name>
    <name type="common">Redheaded pine sawfly</name>
    <dbReference type="NCBI Taxonomy" id="441921"/>
    <lineage>
        <taxon>Eukaryota</taxon>
        <taxon>Metazoa</taxon>
        <taxon>Ecdysozoa</taxon>
        <taxon>Arthropoda</taxon>
        <taxon>Hexapoda</taxon>
        <taxon>Insecta</taxon>
        <taxon>Pterygota</taxon>
        <taxon>Neoptera</taxon>
        <taxon>Endopterygota</taxon>
        <taxon>Hymenoptera</taxon>
        <taxon>Tenthredinoidea</taxon>
        <taxon>Diprionidae</taxon>
        <taxon>Diprioninae</taxon>
        <taxon>Neodiprion</taxon>
    </lineage>
</organism>
<protein>
    <submittedName>
        <fullName evidence="7">D-altritol 5-dehydrogenase</fullName>
    </submittedName>
</protein>
<accession>A0A6J0BVZ0</accession>
<reference evidence="7" key="1">
    <citation type="submission" date="2025-08" db="UniProtKB">
        <authorList>
            <consortium name="RefSeq"/>
        </authorList>
    </citation>
    <scope>IDENTIFICATION</scope>
    <source>
        <tissue evidence="7">Thorax and Abdomen</tissue>
    </source>
</reference>
<comment type="similarity">
    <text evidence="4">Belongs to the zinc-containing alcohol dehydrogenase family.</text>
</comment>
<dbReference type="Proteomes" id="UP000829291">
    <property type="component" value="Chromosome 4"/>
</dbReference>
<dbReference type="RefSeq" id="XP_015518392.1">
    <property type="nucleotide sequence ID" value="XM_015662906.2"/>
</dbReference>
<comment type="cofactor">
    <cofactor evidence="4">
        <name>Zn(2+)</name>
        <dbReference type="ChEBI" id="CHEBI:29105"/>
    </cofactor>
</comment>
<dbReference type="InterPro" id="IPR036291">
    <property type="entry name" value="NAD(P)-bd_dom_sf"/>
</dbReference>
<dbReference type="InterPro" id="IPR013154">
    <property type="entry name" value="ADH-like_N"/>
</dbReference>
<dbReference type="InParanoid" id="A0A6J0BVZ0"/>